<keyword evidence="2" id="KW-1185">Reference proteome</keyword>
<accession>A0ABD2N2S2</accession>
<protein>
    <submittedName>
        <fullName evidence="1">Uncharacterized protein</fullName>
    </submittedName>
</protein>
<evidence type="ECO:0000313" key="1">
    <source>
        <dbReference type="EMBL" id="KAL3272998.1"/>
    </source>
</evidence>
<feature type="non-terminal residue" evidence="1">
    <location>
        <position position="1"/>
    </location>
</feature>
<sequence>NTDRGKNHETAFHYDSCRGGIHRCCSGLNEDEIKITRTQVRNLKILYNECTTIMDTFGLILESINALREELNININTQISALREGFNAKIDAISTRNDQIAELPRKCCNGSFRASELR</sequence>
<dbReference type="AlphaFoldDB" id="A0ABD2N2S2"/>
<proteinExistence type="predicted"/>
<evidence type="ECO:0000313" key="2">
    <source>
        <dbReference type="Proteomes" id="UP001516400"/>
    </source>
</evidence>
<dbReference type="EMBL" id="JABFTP020000062">
    <property type="protein sequence ID" value="KAL3272998.1"/>
    <property type="molecule type" value="Genomic_DNA"/>
</dbReference>
<organism evidence="1 2">
    <name type="scientific">Cryptolaemus montrouzieri</name>
    <dbReference type="NCBI Taxonomy" id="559131"/>
    <lineage>
        <taxon>Eukaryota</taxon>
        <taxon>Metazoa</taxon>
        <taxon>Ecdysozoa</taxon>
        <taxon>Arthropoda</taxon>
        <taxon>Hexapoda</taxon>
        <taxon>Insecta</taxon>
        <taxon>Pterygota</taxon>
        <taxon>Neoptera</taxon>
        <taxon>Endopterygota</taxon>
        <taxon>Coleoptera</taxon>
        <taxon>Polyphaga</taxon>
        <taxon>Cucujiformia</taxon>
        <taxon>Coccinelloidea</taxon>
        <taxon>Coccinellidae</taxon>
        <taxon>Scymninae</taxon>
        <taxon>Scymnini</taxon>
        <taxon>Cryptolaemus</taxon>
    </lineage>
</organism>
<reference evidence="1 2" key="1">
    <citation type="journal article" date="2021" name="BMC Biol.">
        <title>Horizontally acquired antibacterial genes associated with adaptive radiation of ladybird beetles.</title>
        <authorList>
            <person name="Li H.S."/>
            <person name="Tang X.F."/>
            <person name="Huang Y.H."/>
            <person name="Xu Z.Y."/>
            <person name="Chen M.L."/>
            <person name="Du X.Y."/>
            <person name="Qiu B.Y."/>
            <person name="Chen P.T."/>
            <person name="Zhang W."/>
            <person name="Slipinski A."/>
            <person name="Escalona H.E."/>
            <person name="Waterhouse R.M."/>
            <person name="Zwick A."/>
            <person name="Pang H."/>
        </authorList>
    </citation>
    <scope>NUCLEOTIDE SEQUENCE [LARGE SCALE GENOMIC DNA]</scope>
    <source>
        <strain evidence="1">SYSU2018</strain>
    </source>
</reference>
<gene>
    <name evidence="1" type="ORF">HHI36_014454</name>
</gene>
<name>A0ABD2N2S2_9CUCU</name>
<comment type="caution">
    <text evidence="1">The sequence shown here is derived from an EMBL/GenBank/DDBJ whole genome shotgun (WGS) entry which is preliminary data.</text>
</comment>
<dbReference type="Proteomes" id="UP001516400">
    <property type="component" value="Unassembled WGS sequence"/>
</dbReference>